<dbReference type="AlphaFoldDB" id="A0A177BYR4"/>
<dbReference type="EMBL" id="KV441562">
    <property type="protein sequence ID" value="OAF99479.1"/>
    <property type="molecule type" value="Genomic_DNA"/>
</dbReference>
<sequence>MSTAPYPEANRVCDFWFNRPPIEWIIAPDGLDAQMKSEFGDLVKQARCGELDDWTSHPESSVALVAILDQFSRNLFRGTPEAFSADVKAREVAAKAIAQDFDKQVSVTKASAFYMPLMQDENLISLIAARCLFEALKARCTNEEEHEWVDGAIEACPRHIVQLERFGRYPSRNTILGRKTTKEEEEFLRNRKF</sequence>
<gene>
    <name evidence="1" type="ORF">CC84DRAFT_1169582</name>
</gene>
<name>A0A177BYR4_9PLEO</name>
<dbReference type="GeneID" id="28763181"/>
<reference evidence="1 2" key="1">
    <citation type="submission" date="2016-05" db="EMBL/GenBank/DDBJ databases">
        <title>Comparative analysis of secretome profiles of manganese(II)-oxidizing ascomycete fungi.</title>
        <authorList>
            <consortium name="DOE Joint Genome Institute"/>
            <person name="Zeiner C.A."/>
            <person name="Purvine S.O."/>
            <person name="Zink E.M."/>
            <person name="Wu S."/>
            <person name="Pasa-Tolic L."/>
            <person name="Chaput D.L."/>
            <person name="Haridas S."/>
            <person name="Grigoriev I.V."/>
            <person name="Santelli C.M."/>
            <person name="Hansel C.M."/>
        </authorList>
    </citation>
    <scope>NUCLEOTIDE SEQUENCE [LARGE SCALE GENOMIC DNA]</scope>
    <source>
        <strain evidence="1 2">AP3s5-JAC2a</strain>
    </source>
</reference>
<dbReference type="RefSeq" id="XP_018029845.1">
    <property type="nucleotide sequence ID" value="XM_018179695.1"/>
</dbReference>
<dbReference type="Proteomes" id="UP000077069">
    <property type="component" value="Unassembled WGS sequence"/>
</dbReference>
<evidence type="ECO:0000313" key="2">
    <source>
        <dbReference type="Proteomes" id="UP000077069"/>
    </source>
</evidence>
<proteinExistence type="predicted"/>
<evidence type="ECO:0000313" key="1">
    <source>
        <dbReference type="EMBL" id="OAF99479.1"/>
    </source>
</evidence>
<dbReference type="InterPro" id="IPR011990">
    <property type="entry name" value="TPR-like_helical_dom_sf"/>
</dbReference>
<dbReference type="Pfam" id="PF06041">
    <property type="entry name" value="DUF924"/>
    <property type="match status" value="1"/>
</dbReference>
<dbReference type="InterPro" id="IPR010323">
    <property type="entry name" value="DUF924"/>
</dbReference>
<keyword evidence="2" id="KW-1185">Reference proteome</keyword>
<dbReference type="SUPFAM" id="SSF48452">
    <property type="entry name" value="TPR-like"/>
    <property type="match status" value="1"/>
</dbReference>
<dbReference type="STRING" id="1460663.A0A177BYR4"/>
<dbReference type="Gene3D" id="1.20.58.320">
    <property type="entry name" value="TPR-like"/>
    <property type="match status" value="1"/>
</dbReference>
<accession>A0A177BYR4</accession>
<dbReference type="OrthoDB" id="414698at2759"/>
<dbReference type="InParanoid" id="A0A177BYR4"/>
<protein>
    <submittedName>
        <fullName evidence="1">DUF924-domain-containing protein</fullName>
    </submittedName>
</protein>
<organism evidence="1 2">
    <name type="scientific">Paraphaeosphaeria sporulosa</name>
    <dbReference type="NCBI Taxonomy" id="1460663"/>
    <lineage>
        <taxon>Eukaryota</taxon>
        <taxon>Fungi</taxon>
        <taxon>Dikarya</taxon>
        <taxon>Ascomycota</taxon>
        <taxon>Pezizomycotina</taxon>
        <taxon>Dothideomycetes</taxon>
        <taxon>Pleosporomycetidae</taxon>
        <taxon>Pleosporales</taxon>
        <taxon>Massarineae</taxon>
        <taxon>Didymosphaeriaceae</taxon>
        <taxon>Paraphaeosphaeria</taxon>
    </lineage>
</organism>
<dbReference type="Gene3D" id="1.25.40.10">
    <property type="entry name" value="Tetratricopeptide repeat domain"/>
    <property type="match status" value="1"/>
</dbReference>